<dbReference type="AlphaFoldDB" id="A0A449BII5"/>
<dbReference type="GO" id="GO:0030313">
    <property type="term" value="C:cell envelope"/>
    <property type="evidence" value="ECO:0007669"/>
    <property type="project" value="UniProtKB-SubCell"/>
</dbReference>
<dbReference type="PANTHER" id="PTHR43649">
    <property type="entry name" value="ARABINOSE-BINDING PROTEIN-RELATED"/>
    <property type="match status" value="1"/>
</dbReference>
<name>A0A449BII5_9MOLU</name>
<dbReference type="EMBL" id="LR215050">
    <property type="protein sequence ID" value="VEU82248.1"/>
    <property type="molecule type" value="Genomic_DNA"/>
</dbReference>
<dbReference type="NCBIfam" id="TIGR02543">
    <property type="entry name" value="List_Bact_rpt"/>
    <property type="match status" value="1"/>
</dbReference>
<dbReference type="InterPro" id="IPR042229">
    <property type="entry name" value="Listeria/Bacterioides_rpt_sf"/>
</dbReference>
<keyword evidence="3" id="KW-1185">Reference proteome</keyword>
<dbReference type="STRING" id="1408416.GCA_000702765_01072"/>
<proteinExistence type="predicted"/>
<dbReference type="PANTHER" id="PTHR43649:SF12">
    <property type="entry name" value="DIACETYLCHITOBIOSE BINDING PROTEIN DASA"/>
    <property type="match status" value="1"/>
</dbReference>
<dbReference type="Gene3D" id="2.60.40.4270">
    <property type="entry name" value="Listeria-Bacteroides repeat domain"/>
    <property type="match status" value="1"/>
</dbReference>
<dbReference type="Gene3D" id="3.40.190.10">
    <property type="entry name" value="Periplasmic binding protein-like II"/>
    <property type="match status" value="1"/>
</dbReference>
<dbReference type="KEGG" id="ahk:NCTC10172_00256"/>
<gene>
    <name evidence="2" type="ORF">NCTC10172_00256</name>
</gene>
<dbReference type="InterPro" id="IPR013378">
    <property type="entry name" value="InlB-like_B-rpt"/>
</dbReference>
<evidence type="ECO:0000256" key="1">
    <source>
        <dbReference type="ARBA" id="ARBA00004196"/>
    </source>
</evidence>
<sequence length="502" mass="57928">MKKIFIAIFFVLLLVACQMKDPLILFDTDGAGEIPPIKLSELKELPTPIKSGFTFKGWYLDLTFEEEFKLTTKVSKDTTLYAKFEVNPTPPIEIVIMHAALEEVDPFHPNYKGKYKTEKQNLQREVETKYNVTITYKTYPSSAMWGPSRISAISEGHHLNKPLADIYSVSSDWISDLSRLDAIASINKYLSTYGRNIDERYVPFVSYRDQIYGFEVSKPKVSKGLFYNIDLLNELNVANPAELYLEGKWTWSEFESWSRVVQNQLSAKGDNYYALGGQPITWAMNMVPLNGGSFLNLDELTVDFVKPNSVETFDFISDLLLDYQVFEPNGTYDAGSDDWLNGRVLIHPGSLHFLNVGNRWLNRSFEMGFVPYPVSNTYTGDYVSFEYGYNVYVIGKSNEEKEELVFKVWNELQYWQTDEALENDLKTSLKKVFDDDLSLEVYMTIYEKTYLDLIDILSDSLYAPNGFITQMNATIKDRTSETKLNEIKEKYTQLIENYKNRL</sequence>
<dbReference type="Proteomes" id="UP000290909">
    <property type="component" value="Chromosome"/>
</dbReference>
<dbReference type="SUPFAM" id="SSF53850">
    <property type="entry name" value="Periplasmic binding protein-like II"/>
    <property type="match status" value="1"/>
</dbReference>
<dbReference type="Pfam" id="PF09479">
    <property type="entry name" value="Flg_new"/>
    <property type="match status" value="1"/>
</dbReference>
<comment type="subcellular location">
    <subcellularLocation>
        <location evidence="1">Cell envelope</location>
    </subcellularLocation>
</comment>
<dbReference type="InterPro" id="IPR050490">
    <property type="entry name" value="Bact_solute-bd_prot1"/>
</dbReference>
<reference evidence="2 3" key="1">
    <citation type="submission" date="2019-01" db="EMBL/GenBank/DDBJ databases">
        <authorList>
            <consortium name="Pathogen Informatics"/>
        </authorList>
    </citation>
    <scope>NUCLEOTIDE SEQUENCE [LARGE SCALE GENOMIC DNA]</scope>
    <source>
        <strain evidence="2 3">NCTC10172</strain>
    </source>
</reference>
<dbReference type="PROSITE" id="PS51257">
    <property type="entry name" value="PROKAR_LIPOPROTEIN"/>
    <property type="match status" value="1"/>
</dbReference>
<dbReference type="RefSeq" id="WP_035369642.1">
    <property type="nucleotide sequence ID" value="NZ_LR215050.1"/>
</dbReference>
<protein>
    <submittedName>
        <fullName evidence="2">Maltose-binding periplasmic proteins/domains</fullName>
    </submittedName>
</protein>
<evidence type="ECO:0000313" key="3">
    <source>
        <dbReference type="Proteomes" id="UP000290909"/>
    </source>
</evidence>
<accession>A0A449BII5</accession>
<evidence type="ECO:0000313" key="2">
    <source>
        <dbReference type="EMBL" id="VEU82248.1"/>
    </source>
</evidence>
<organism evidence="2 3">
    <name type="scientific">Acholeplasma hippikon</name>
    <dbReference type="NCBI Taxonomy" id="264636"/>
    <lineage>
        <taxon>Bacteria</taxon>
        <taxon>Bacillati</taxon>
        <taxon>Mycoplasmatota</taxon>
        <taxon>Mollicutes</taxon>
        <taxon>Acholeplasmatales</taxon>
        <taxon>Acholeplasmataceae</taxon>
        <taxon>Acholeplasma</taxon>
    </lineage>
</organism>